<gene>
    <name evidence="1" type="primary">P0450E05.2</name>
</gene>
<evidence type="ECO:0000313" key="2">
    <source>
        <dbReference type="Proteomes" id="UP000000763"/>
    </source>
</evidence>
<dbReference type="EMBL" id="AP006756">
    <property type="protein sequence ID" value="BAD34414.1"/>
    <property type="molecule type" value="Genomic_DNA"/>
</dbReference>
<dbReference type="AlphaFoldDB" id="Q69IP0"/>
<reference evidence="2" key="1">
    <citation type="journal article" date="2005" name="Nature">
        <title>The map-based sequence of the rice genome.</title>
        <authorList>
            <consortium name="International rice genome sequencing project (IRGSP)"/>
            <person name="Matsumoto T."/>
            <person name="Wu J."/>
            <person name="Kanamori H."/>
            <person name="Katayose Y."/>
            <person name="Fujisawa M."/>
            <person name="Namiki N."/>
            <person name="Mizuno H."/>
            <person name="Yamamoto K."/>
            <person name="Antonio B.A."/>
            <person name="Baba T."/>
            <person name="Sakata K."/>
            <person name="Nagamura Y."/>
            <person name="Aoki H."/>
            <person name="Arikawa K."/>
            <person name="Arita K."/>
            <person name="Bito T."/>
            <person name="Chiden Y."/>
            <person name="Fujitsuka N."/>
            <person name="Fukunaka R."/>
            <person name="Hamada M."/>
            <person name="Harada C."/>
            <person name="Hayashi A."/>
            <person name="Hijishita S."/>
            <person name="Honda M."/>
            <person name="Hosokawa S."/>
            <person name="Ichikawa Y."/>
            <person name="Idonuma A."/>
            <person name="Iijima M."/>
            <person name="Ikeda M."/>
            <person name="Ikeno M."/>
            <person name="Ito K."/>
            <person name="Ito S."/>
            <person name="Ito T."/>
            <person name="Ito Y."/>
            <person name="Ito Y."/>
            <person name="Iwabuchi A."/>
            <person name="Kamiya K."/>
            <person name="Karasawa W."/>
            <person name="Kurita K."/>
            <person name="Katagiri S."/>
            <person name="Kikuta A."/>
            <person name="Kobayashi H."/>
            <person name="Kobayashi N."/>
            <person name="Machita K."/>
            <person name="Maehara T."/>
            <person name="Masukawa M."/>
            <person name="Mizubayashi T."/>
            <person name="Mukai Y."/>
            <person name="Nagasaki H."/>
            <person name="Nagata Y."/>
            <person name="Naito S."/>
            <person name="Nakashima M."/>
            <person name="Nakama Y."/>
            <person name="Nakamichi Y."/>
            <person name="Nakamura M."/>
            <person name="Meguro A."/>
            <person name="Negishi M."/>
            <person name="Ohta I."/>
            <person name="Ohta T."/>
            <person name="Okamoto M."/>
            <person name="Ono N."/>
            <person name="Saji S."/>
            <person name="Sakaguchi M."/>
            <person name="Sakai K."/>
            <person name="Shibata M."/>
            <person name="Shimokawa T."/>
            <person name="Song J."/>
            <person name="Takazaki Y."/>
            <person name="Terasawa K."/>
            <person name="Tsugane M."/>
            <person name="Tsuji K."/>
            <person name="Ueda S."/>
            <person name="Waki K."/>
            <person name="Yamagata H."/>
            <person name="Yamamoto M."/>
            <person name="Yamamoto S."/>
            <person name="Yamane H."/>
            <person name="Yoshiki S."/>
            <person name="Yoshihara R."/>
            <person name="Yukawa K."/>
            <person name="Zhong H."/>
            <person name="Yano M."/>
            <person name="Yuan Q."/>
            <person name="Ouyang S."/>
            <person name="Liu J."/>
            <person name="Jones K.M."/>
            <person name="Gansberger K."/>
            <person name="Moffat K."/>
            <person name="Hill J."/>
            <person name="Bera J."/>
            <person name="Fadrosh D."/>
            <person name="Jin S."/>
            <person name="Johri S."/>
            <person name="Kim M."/>
            <person name="Overton L."/>
            <person name="Reardon M."/>
            <person name="Tsitrin T."/>
            <person name="Vuong H."/>
            <person name="Weaver B."/>
            <person name="Ciecko A."/>
            <person name="Tallon L."/>
            <person name="Jackson J."/>
            <person name="Pai G."/>
            <person name="Aken S.V."/>
            <person name="Utterback T."/>
            <person name="Reidmuller S."/>
            <person name="Feldblyum T."/>
            <person name="Hsiao J."/>
            <person name="Zismann V."/>
            <person name="Iobst S."/>
            <person name="de Vazeille A.R."/>
            <person name="Buell C.R."/>
            <person name="Ying K."/>
            <person name="Li Y."/>
            <person name="Lu T."/>
            <person name="Huang Y."/>
            <person name="Zhao Q."/>
            <person name="Feng Q."/>
            <person name="Zhang L."/>
            <person name="Zhu J."/>
            <person name="Weng Q."/>
            <person name="Mu J."/>
            <person name="Lu Y."/>
            <person name="Fan D."/>
            <person name="Liu Y."/>
            <person name="Guan J."/>
            <person name="Zhang Y."/>
            <person name="Yu S."/>
            <person name="Liu X."/>
            <person name="Zhang Y."/>
            <person name="Hong G."/>
            <person name="Han B."/>
            <person name="Choisne N."/>
            <person name="Demange N."/>
            <person name="Orjeda G."/>
            <person name="Samain S."/>
            <person name="Cattolico L."/>
            <person name="Pelletier E."/>
            <person name="Couloux A."/>
            <person name="Segurens B."/>
            <person name="Wincker P."/>
            <person name="D'Hont A."/>
            <person name="Scarpelli C."/>
            <person name="Weissenbach J."/>
            <person name="Salanoubat M."/>
            <person name="Quetier F."/>
            <person name="Yu Y."/>
            <person name="Kim H.R."/>
            <person name="Rambo T."/>
            <person name="Currie J."/>
            <person name="Collura K."/>
            <person name="Luo M."/>
            <person name="Yang T."/>
            <person name="Ammiraju J.S.S."/>
            <person name="Engler F."/>
            <person name="Soderlund C."/>
            <person name="Wing R.A."/>
            <person name="Palmer L.E."/>
            <person name="de la Bastide M."/>
            <person name="Spiegel L."/>
            <person name="Nascimento L."/>
            <person name="Zutavern T."/>
            <person name="O'Shaughnessy A."/>
            <person name="Dike S."/>
            <person name="Dedhia N."/>
            <person name="Preston R."/>
            <person name="Balija V."/>
            <person name="McCombie W.R."/>
            <person name="Chow T."/>
            <person name="Chen H."/>
            <person name="Chung M."/>
            <person name="Chen C."/>
            <person name="Shaw J."/>
            <person name="Wu H."/>
            <person name="Hsiao K."/>
            <person name="Chao Y."/>
            <person name="Chu M."/>
            <person name="Cheng C."/>
            <person name="Hour A."/>
            <person name="Lee P."/>
            <person name="Lin S."/>
            <person name="Lin Y."/>
            <person name="Liou J."/>
            <person name="Liu S."/>
            <person name="Hsing Y."/>
            <person name="Raghuvanshi S."/>
            <person name="Mohanty A."/>
            <person name="Bharti A.K."/>
            <person name="Gaur A."/>
            <person name="Gupta V."/>
            <person name="Kumar D."/>
            <person name="Ravi V."/>
            <person name="Vij S."/>
            <person name="Kapur A."/>
            <person name="Khurana P."/>
            <person name="Khurana P."/>
            <person name="Khurana J.P."/>
            <person name="Tyagi A.K."/>
            <person name="Gaikwad K."/>
            <person name="Singh A."/>
            <person name="Dalal V."/>
            <person name="Srivastava S."/>
            <person name="Dixit A."/>
            <person name="Pal A.K."/>
            <person name="Ghazi I.A."/>
            <person name="Yadav M."/>
            <person name="Pandit A."/>
            <person name="Bhargava A."/>
            <person name="Sureshbabu K."/>
            <person name="Batra K."/>
            <person name="Sharma T.R."/>
            <person name="Mohapatra T."/>
            <person name="Singh N.K."/>
            <person name="Messing J."/>
            <person name="Nelson A.B."/>
            <person name="Fuks G."/>
            <person name="Kavchok S."/>
            <person name="Keizer G."/>
            <person name="Linton E."/>
            <person name="Llaca V."/>
            <person name="Song R."/>
            <person name="Tanyolac B."/>
            <person name="Young S."/>
            <person name="Ho-Il K."/>
            <person name="Hahn J.H."/>
            <person name="Sangsakoo G."/>
            <person name="Vanavichit A."/>
            <person name="de Mattos Luiz.A.T."/>
            <person name="Zimmer P.D."/>
            <person name="Malone G."/>
            <person name="Dellagostin O."/>
            <person name="de Oliveira A.C."/>
            <person name="Bevan M."/>
            <person name="Bancroft I."/>
            <person name="Minx P."/>
            <person name="Cordum H."/>
            <person name="Wilson R."/>
            <person name="Cheng Z."/>
            <person name="Jin W."/>
            <person name="Jiang J."/>
            <person name="Leong S.A."/>
            <person name="Iwama H."/>
            <person name="Gojobori T."/>
            <person name="Itoh T."/>
            <person name="Niimura Y."/>
            <person name="Fujii Y."/>
            <person name="Habara T."/>
            <person name="Sakai H."/>
            <person name="Sato Y."/>
            <person name="Wilson G."/>
            <person name="Kumar K."/>
            <person name="McCouch S."/>
            <person name="Juretic N."/>
            <person name="Hoen D."/>
            <person name="Wright S."/>
            <person name="Bruskiewich R."/>
            <person name="Bureau T."/>
            <person name="Miyao A."/>
            <person name="Hirochika H."/>
            <person name="Nishikawa T."/>
            <person name="Kadowaki K."/>
            <person name="Sugiura M."/>
            <person name="Burr B."/>
            <person name="Sasaki T."/>
        </authorList>
    </citation>
    <scope>NUCLEOTIDE SEQUENCE [LARGE SCALE GENOMIC DNA]</scope>
    <source>
        <strain evidence="2">cv. Nipponbare</strain>
    </source>
</reference>
<organism evidence="1 2">
    <name type="scientific">Oryza sativa subsp. japonica</name>
    <name type="common">Rice</name>
    <dbReference type="NCBI Taxonomy" id="39947"/>
    <lineage>
        <taxon>Eukaryota</taxon>
        <taxon>Viridiplantae</taxon>
        <taxon>Streptophyta</taxon>
        <taxon>Embryophyta</taxon>
        <taxon>Tracheophyta</taxon>
        <taxon>Spermatophyta</taxon>
        <taxon>Magnoliopsida</taxon>
        <taxon>Liliopsida</taxon>
        <taxon>Poales</taxon>
        <taxon>Poaceae</taxon>
        <taxon>BOP clade</taxon>
        <taxon>Oryzoideae</taxon>
        <taxon>Oryzeae</taxon>
        <taxon>Oryzinae</taxon>
        <taxon>Oryza</taxon>
        <taxon>Oryza sativa</taxon>
    </lineage>
</organism>
<accession>Q69IP0</accession>
<proteinExistence type="predicted"/>
<name>Q69IP0_ORYSJ</name>
<sequence>MSPTAVHQRFGVNFHRRWKPRTPRSSATVAKSKPTHLIYHVPLMLNHQIDGCCALDRCCPYEEEEAVVAMPYLMPPCGCSVD</sequence>
<evidence type="ECO:0000313" key="1">
    <source>
        <dbReference type="EMBL" id="BAD34414.1"/>
    </source>
</evidence>
<dbReference type="Proteomes" id="UP000000763">
    <property type="component" value="Chromosome 9"/>
</dbReference>
<reference evidence="2" key="2">
    <citation type="journal article" date="2008" name="Nucleic Acids Res.">
        <title>The rice annotation project database (RAP-DB): 2008 update.</title>
        <authorList>
            <consortium name="The rice annotation project (RAP)"/>
        </authorList>
    </citation>
    <scope>GENOME REANNOTATION</scope>
    <source>
        <strain evidence="2">cv. Nipponbare</strain>
    </source>
</reference>
<protein>
    <submittedName>
        <fullName evidence="1">Uncharacterized protein</fullName>
    </submittedName>
</protein>